<name>A0ABW1U2J6_9BURK</name>
<proteinExistence type="predicted"/>
<reference evidence="2" key="1">
    <citation type="journal article" date="2019" name="Int. J. Syst. Evol. Microbiol.">
        <title>The Global Catalogue of Microorganisms (GCM) 10K type strain sequencing project: providing services to taxonomists for standard genome sequencing and annotation.</title>
        <authorList>
            <consortium name="The Broad Institute Genomics Platform"/>
            <consortium name="The Broad Institute Genome Sequencing Center for Infectious Disease"/>
            <person name="Wu L."/>
            <person name="Ma J."/>
        </authorList>
    </citation>
    <scope>NUCLEOTIDE SEQUENCE [LARGE SCALE GENOMIC DNA]</scope>
    <source>
        <strain evidence="2">CCUG 39402</strain>
    </source>
</reference>
<dbReference type="InterPro" id="IPR025683">
    <property type="entry name" value="Protein_beta"/>
</dbReference>
<dbReference type="EMBL" id="JBHSRS010000083">
    <property type="protein sequence ID" value="MFC6283750.1"/>
    <property type="molecule type" value="Genomic_DNA"/>
</dbReference>
<organism evidence="1 2">
    <name type="scientific">Polaromonas aquatica</name>
    <dbReference type="NCBI Taxonomy" id="332657"/>
    <lineage>
        <taxon>Bacteria</taxon>
        <taxon>Pseudomonadati</taxon>
        <taxon>Pseudomonadota</taxon>
        <taxon>Betaproteobacteria</taxon>
        <taxon>Burkholderiales</taxon>
        <taxon>Comamonadaceae</taxon>
        <taxon>Polaromonas</taxon>
    </lineage>
</organism>
<dbReference type="Pfam" id="PF14350">
    <property type="entry name" value="Beta_protein"/>
    <property type="match status" value="1"/>
</dbReference>
<dbReference type="RefSeq" id="WP_371438881.1">
    <property type="nucleotide sequence ID" value="NZ_JBHSRS010000083.1"/>
</dbReference>
<evidence type="ECO:0000313" key="1">
    <source>
        <dbReference type="EMBL" id="MFC6283750.1"/>
    </source>
</evidence>
<keyword evidence="2" id="KW-1185">Reference proteome</keyword>
<gene>
    <name evidence="1" type="ORF">ACFQND_21185</name>
</gene>
<evidence type="ECO:0008006" key="3">
    <source>
        <dbReference type="Google" id="ProtNLM"/>
    </source>
</evidence>
<protein>
    <recommendedName>
        <fullName evidence="3">Beta protein</fullName>
    </recommendedName>
</protein>
<dbReference type="Proteomes" id="UP001596270">
    <property type="component" value="Unassembled WGS sequence"/>
</dbReference>
<evidence type="ECO:0000313" key="2">
    <source>
        <dbReference type="Proteomes" id="UP001596270"/>
    </source>
</evidence>
<sequence length="358" mass="40032">MPNPRYTPFLKLKANEIAAYAALSEEIKQQIKPFFDLARRDGMTEASFCGMVTKAKTKVQRYLGKQFFFLDNYDISDDLSVNGKANYEFVIETFRELNFIPVIGLNRTDAHNKAVFVGKKQGLIKSDTAAIRLEETDFELFELVKENLTELLEDGDLFQDWVLILDCGMCRNVDAAAHAVKLATFIKRANETFEFTEIIVTGSSIPASIADVAKVQQREVIARNELLIYRAVLNTPDVGIVAFGDYTVVSPLYSDITIPPEMMRNVTAPKVLYSHEDQHLIARGGALKTHARGSLQYNDIAGEIVKLAVYRGPAYSFGDNFLHEKAQMLGKQVTPGSILNPTINAHITYMVAGHPVWV</sequence>
<comment type="caution">
    <text evidence="1">The sequence shown here is derived from an EMBL/GenBank/DDBJ whole genome shotgun (WGS) entry which is preliminary data.</text>
</comment>
<accession>A0ABW1U2J6</accession>